<feature type="transmembrane region" description="Helical" evidence="1">
    <location>
        <begin position="77"/>
        <end position="95"/>
    </location>
</feature>
<dbReference type="RefSeq" id="WP_142451398.1">
    <property type="nucleotide sequence ID" value="NZ_FXTA01000004.1"/>
</dbReference>
<keyword evidence="1" id="KW-0812">Transmembrane</keyword>
<dbReference type="AlphaFoldDB" id="A0A521E503"/>
<keyword evidence="1" id="KW-0472">Membrane</keyword>
<reference evidence="3 4" key="1">
    <citation type="submission" date="2017-05" db="EMBL/GenBank/DDBJ databases">
        <authorList>
            <person name="Varghese N."/>
            <person name="Submissions S."/>
        </authorList>
    </citation>
    <scope>NUCLEOTIDE SEQUENCE [LARGE SCALE GENOMIC DNA]</scope>
    <source>
        <strain evidence="3 4">DSM 19382</strain>
    </source>
</reference>
<keyword evidence="1" id="KW-1133">Transmembrane helix</keyword>
<dbReference type="Proteomes" id="UP000468990">
    <property type="component" value="Unassembled WGS sequence"/>
</dbReference>
<proteinExistence type="predicted"/>
<gene>
    <name evidence="2" type="ORF">GJU42_14675</name>
    <name evidence="3" type="ORF">SAMN06265349_10499</name>
</gene>
<dbReference type="EMBL" id="WKKG01000007">
    <property type="protein sequence ID" value="MRX69213.1"/>
    <property type="molecule type" value="Genomic_DNA"/>
</dbReference>
<feature type="transmembrane region" description="Helical" evidence="1">
    <location>
        <begin position="31"/>
        <end position="52"/>
    </location>
</feature>
<name>A0A521E503_9FLAO</name>
<protein>
    <submittedName>
        <fullName evidence="3">Uncharacterized protein</fullName>
    </submittedName>
</protein>
<sequence>MDRIIILTRLAVAIFLFYILNYLLYSSFNQIPFFISAPINGILIIGALYYIFKSRKQFVIDNEDEEGMPVHLEKSSYFFIPLGAVIAFFLVSSSFRTTLYIDNGKSTPVEIKIASEAAQTIAPNSFIKTEVPIGKNELIIDGKTKTINILDKGEWVYNVDNLNSYIEGTVDYADQSIRNINNIKDTTTTKLSADKIIHKEFFKLESDFIFEAPETISVSKNAQTGTVHTQTVLYRLPKGISQVK</sequence>
<accession>A0A521E503</accession>
<dbReference type="Proteomes" id="UP000317289">
    <property type="component" value="Unassembled WGS sequence"/>
</dbReference>
<keyword evidence="5" id="KW-1185">Reference proteome</keyword>
<dbReference type="OrthoDB" id="1334303at2"/>
<evidence type="ECO:0000313" key="4">
    <source>
        <dbReference type="Proteomes" id="UP000317289"/>
    </source>
</evidence>
<feature type="transmembrane region" description="Helical" evidence="1">
    <location>
        <begin position="7"/>
        <end position="25"/>
    </location>
</feature>
<dbReference type="EMBL" id="FXTA01000004">
    <property type="protein sequence ID" value="SMO78997.1"/>
    <property type="molecule type" value="Genomic_DNA"/>
</dbReference>
<organism evidence="3 4">
    <name type="scientific">Flavobacterium resistens</name>
    <dbReference type="NCBI Taxonomy" id="443612"/>
    <lineage>
        <taxon>Bacteria</taxon>
        <taxon>Pseudomonadati</taxon>
        <taxon>Bacteroidota</taxon>
        <taxon>Flavobacteriia</taxon>
        <taxon>Flavobacteriales</taxon>
        <taxon>Flavobacteriaceae</taxon>
        <taxon>Flavobacterium</taxon>
    </lineage>
</organism>
<evidence type="ECO:0000313" key="2">
    <source>
        <dbReference type="EMBL" id="MRX69213.1"/>
    </source>
</evidence>
<evidence type="ECO:0000313" key="5">
    <source>
        <dbReference type="Proteomes" id="UP000468990"/>
    </source>
</evidence>
<evidence type="ECO:0000313" key="3">
    <source>
        <dbReference type="EMBL" id="SMO78997.1"/>
    </source>
</evidence>
<reference evidence="2 5" key="2">
    <citation type="submission" date="2019-11" db="EMBL/GenBank/DDBJ databases">
        <title>Flavobacterium resistens genome.</title>
        <authorList>
            <person name="Wilson V.M."/>
            <person name="Newman J.D."/>
        </authorList>
    </citation>
    <scope>NUCLEOTIDE SEQUENCE [LARGE SCALE GENOMIC DNA]</scope>
    <source>
        <strain evidence="2 5">DSM 19382</strain>
    </source>
</reference>
<evidence type="ECO:0000256" key="1">
    <source>
        <dbReference type="SAM" id="Phobius"/>
    </source>
</evidence>